<name>A0A3N0I452_9FIRM</name>
<comment type="caution">
    <text evidence="1">The sequence shown here is derived from an EMBL/GenBank/DDBJ whole genome shotgun (WGS) entry which is preliminary data.</text>
</comment>
<proteinExistence type="predicted"/>
<accession>A0A3N0I452</accession>
<dbReference type="Proteomes" id="UP000276568">
    <property type="component" value="Unassembled WGS sequence"/>
</dbReference>
<dbReference type="EMBL" id="RJQC01000001">
    <property type="protein sequence ID" value="RNM31678.1"/>
    <property type="molecule type" value="Genomic_DNA"/>
</dbReference>
<evidence type="ECO:0000313" key="1">
    <source>
        <dbReference type="EMBL" id="RNM31678.1"/>
    </source>
</evidence>
<keyword evidence="2" id="KW-1185">Reference proteome</keyword>
<organism evidence="1 2">
    <name type="scientific">Absicoccus porci</name>
    <dbReference type="NCBI Taxonomy" id="2486576"/>
    <lineage>
        <taxon>Bacteria</taxon>
        <taxon>Bacillati</taxon>
        <taxon>Bacillota</taxon>
        <taxon>Erysipelotrichia</taxon>
        <taxon>Erysipelotrichales</taxon>
        <taxon>Erysipelotrichaceae</taxon>
        <taxon>Absicoccus</taxon>
    </lineage>
</organism>
<protein>
    <submittedName>
        <fullName evidence="1">Uncharacterized protein</fullName>
    </submittedName>
</protein>
<evidence type="ECO:0000313" key="2">
    <source>
        <dbReference type="Proteomes" id="UP000276568"/>
    </source>
</evidence>
<reference evidence="1 2" key="1">
    <citation type="submission" date="2018-11" db="EMBL/GenBank/DDBJ databases">
        <title>Clostridium sp. nov., a member of the family Erysipelotrichaceae isolated from pig faeces.</title>
        <authorList>
            <person name="Chang Y.-H."/>
        </authorList>
    </citation>
    <scope>NUCLEOTIDE SEQUENCE [LARGE SCALE GENOMIC DNA]</scope>
    <source>
        <strain evidence="1 2">YH-panp20</strain>
    </source>
</reference>
<dbReference type="RefSeq" id="WP_128519838.1">
    <property type="nucleotide sequence ID" value="NZ_RJQC01000001.1"/>
</dbReference>
<gene>
    <name evidence="1" type="ORF">EDX97_03745</name>
</gene>
<sequence>MLLEEEKKWILKNVPNGEKIINMKNPNDVIGALCDYSVAAMTRDDEPTQKTYEAEAIMDRIANDDDDWPKWDGDN</sequence>
<dbReference type="AlphaFoldDB" id="A0A3N0I452"/>